<evidence type="ECO:0000313" key="2">
    <source>
        <dbReference type="Proteomes" id="UP001156836"/>
    </source>
</evidence>
<sequence length="52" mass="5906">MKKNYGLSLKERPPLRPVAMQLDGSEGSRVVQNAAKRVYRTHQKVIKALADR</sequence>
<comment type="caution">
    <text evidence="1">The sequence shown here is derived from an EMBL/GenBank/DDBJ whole genome shotgun (WGS) entry which is preliminary data.</text>
</comment>
<accession>A0ABQ6BXS4</accession>
<organism evidence="1 2">
    <name type="scientific">Chitiniphilus shinanonensis</name>
    <dbReference type="NCBI Taxonomy" id="553088"/>
    <lineage>
        <taxon>Bacteria</taxon>
        <taxon>Pseudomonadati</taxon>
        <taxon>Pseudomonadota</taxon>
        <taxon>Betaproteobacteria</taxon>
        <taxon>Neisseriales</taxon>
        <taxon>Chitinibacteraceae</taxon>
        <taxon>Chitiniphilus</taxon>
    </lineage>
</organism>
<evidence type="ECO:0000313" key="1">
    <source>
        <dbReference type="EMBL" id="GLS05960.1"/>
    </source>
</evidence>
<name>A0ABQ6BXS4_9NEIS</name>
<dbReference type="Proteomes" id="UP001156836">
    <property type="component" value="Unassembled WGS sequence"/>
</dbReference>
<keyword evidence="2" id="KW-1185">Reference proteome</keyword>
<reference evidence="2" key="1">
    <citation type="journal article" date="2019" name="Int. J. Syst. Evol. Microbiol.">
        <title>The Global Catalogue of Microorganisms (GCM) 10K type strain sequencing project: providing services to taxonomists for standard genome sequencing and annotation.</title>
        <authorList>
            <consortium name="The Broad Institute Genomics Platform"/>
            <consortium name="The Broad Institute Genome Sequencing Center for Infectious Disease"/>
            <person name="Wu L."/>
            <person name="Ma J."/>
        </authorList>
    </citation>
    <scope>NUCLEOTIDE SEQUENCE [LARGE SCALE GENOMIC DNA]</scope>
    <source>
        <strain evidence="2">NBRC 104970</strain>
    </source>
</reference>
<dbReference type="EMBL" id="BSOZ01000078">
    <property type="protein sequence ID" value="GLS05960.1"/>
    <property type="molecule type" value="Genomic_DNA"/>
</dbReference>
<protein>
    <submittedName>
        <fullName evidence="1">Uncharacterized protein</fullName>
    </submittedName>
</protein>
<gene>
    <name evidence="1" type="ORF">GCM10007860_31240</name>
</gene>
<dbReference type="RefSeq" id="WP_018748990.1">
    <property type="nucleotide sequence ID" value="NZ_BSOZ01000078.1"/>
</dbReference>
<proteinExistence type="predicted"/>